<dbReference type="Proteomes" id="UP000231198">
    <property type="component" value="Unassembled WGS sequence"/>
</dbReference>
<dbReference type="InterPro" id="IPR050238">
    <property type="entry name" value="DNA_Rep/Repair_Clamp_Loader"/>
</dbReference>
<name>A0A2H0WUQ0_9BACT</name>
<evidence type="ECO:0000313" key="2">
    <source>
        <dbReference type="Proteomes" id="UP000231198"/>
    </source>
</evidence>
<dbReference type="EMBL" id="PEZG01000057">
    <property type="protein sequence ID" value="PIS15658.1"/>
    <property type="molecule type" value="Genomic_DNA"/>
</dbReference>
<proteinExistence type="predicted"/>
<accession>A0A2H0WUQ0</accession>
<dbReference type="Gene3D" id="3.40.50.300">
    <property type="entry name" value="P-loop containing nucleotide triphosphate hydrolases"/>
    <property type="match status" value="1"/>
</dbReference>
<dbReference type="InterPro" id="IPR027417">
    <property type="entry name" value="P-loop_NTPase"/>
</dbReference>
<dbReference type="PANTHER" id="PTHR11669">
    <property type="entry name" value="REPLICATION FACTOR C / DNA POLYMERASE III GAMMA-TAU SUBUNIT"/>
    <property type="match status" value="1"/>
</dbReference>
<sequence length="216" mass="24834">MIPLIVVTDEKTALESYLDSLQNTQGQRMMRIQRKKEEFSLDQIKEVIKEVAIYQPFRRTYVFEDFHLSSLEAQNAFLKTLEEAPENVQFILCVLTVHSLLPTIVSRAKILHLAKSQDVKLDGEIEKVLTKFVTNPDLSILGRQPFTTTSKTDASAILIQLILFFRNRLAKDERSGGILREIIRLKRLMENNNINAQLAVDNLLILIKKKYSMKSS</sequence>
<dbReference type="AlphaFoldDB" id="A0A2H0WUQ0"/>
<gene>
    <name evidence="1" type="ORF">COT62_02780</name>
</gene>
<dbReference type="GO" id="GO:0006261">
    <property type="term" value="P:DNA-templated DNA replication"/>
    <property type="evidence" value="ECO:0007669"/>
    <property type="project" value="TreeGrafter"/>
</dbReference>
<protein>
    <recommendedName>
        <fullName evidence="3">DNA polymerase III delta N-terminal domain-containing protein</fullName>
    </recommendedName>
</protein>
<organism evidence="1 2">
    <name type="scientific">Candidatus Roizmanbacteria bacterium CG09_land_8_20_14_0_10_41_9</name>
    <dbReference type="NCBI Taxonomy" id="1974850"/>
    <lineage>
        <taxon>Bacteria</taxon>
        <taxon>Candidatus Roizmaniibacteriota</taxon>
    </lineage>
</organism>
<comment type="caution">
    <text evidence="1">The sequence shown here is derived from an EMBL/GenBank/DDBJ whole genome shotgun (WGS) entry which is preliminary data.</text>
</comment>
<dbReference type="Pfam" id="PF13177">
    <property type="entry name" value="DNA_pol3_delta2"/>
    <property type="match status" value="1"/>
</dbReference>
<evidence type="ECO:0000313" key="1">
    <source>
        <dbReference type="EMBL" id="PIS15658.1"/>
    </source>
</evidence>
<dbReference type="SUPFAM" id="SSF52540">
    <property type="entry name" value="P-loop containing nucleoside triphosphate hydrolases"/>
    <property type="match status" value="1"/>
</dbReference>
<dbReference type="PANTHER" id="PTHR11669:SF8">
    <property type="entry name" value="DNA POLYMERASE III SUBUNIT DELTA"/>
    <property type="match status" value="1"/>
</dbReference>
<reference evidence="2" key="1">
    <citation type="submission" date="2017-09" db="EMBL/GenBank/DDBJ databases">
        <title>Depth-based differentiation of microbial function through sediment-hosted aquifers and enrichment of novel symbionts in the deep terrestrial subsurface.</title>
        <authorList>
            <person name="Probst A.J."/>
            <person name="Ladd B."/>
            <person name="Jarett J.K."/>
            <person name="Geller-Mcgrath D.E."/>
            <person name="Sieber C.M.K."/>
            <person name="Emerson J.B."/>
            <person name="Anantharaman K."/>
            <person name="Thomas B.C."/>
            <person name="Malmstrom R."/>
            <person name="Stieglmeier M."/>
            <person name="Klingl A."/>
            <person name="Woyke T."/>
            <person name="Ryan C.M."/>
            <person name="Banfield J.F."/>
        </authorList>
    </citation>
    <scope>NUCLEOTIDE SEQUENCE [LARGE SCALE GENOMIC DNA]</scope>
</reference>
<evidence type="ECO:0008006" key="3">
    <source>
        <dbReference type="Google" id="ProtNLM"/>
    </source>
</evidence>